<evidence type="ECO:0000313" key="4">
    <source>
        <dbReference type="Proteomes" id="UP000008983"/>
    </source>
</evidence>
<evidence type="ECO:0000256" key="1">
    <source>
        <dbReference type="SAM" id="MobiDB-lite"/>
    </source>
</evidence>
<name>G0QYL9_ICHMU</name>
<organism evidence="3 4">
    <name type="scientific">Ichthyophthirius multifiliis</name>
    <name type="common">White spot disease agent</name>
    <name type="synonym">Ich</name>
    <dbReference type="NCBI Taxonomy" id="5932"/>
    <lineage>
        <taxon>Eukaryota</taxon>
        <taxon>Sar</taxon>
        <taxon>Alveolata</taxon>
        <taxon>Ciliophora</taxon>
        <taxon>Intramacronucleata</taxon>
        <taxon>Oligohymenophorea</taxon>
        <taxon>Hymenostomatida</taxon>
        <taxon>Ophryoglenina</taxon>
        <taxon>Ichthyophthirius</taxon>
    </lineage>
</organism>
<dbReference type="RefSeq" id="XP_004030929.1">
    <property type="nucleotide sequence ID" value="XM_004030881.1"/>
</dbReference>
<evidence type="ECO:0000313" key="3">
    <source>
        <dbReference type="EMBL" id="EGR29693.1"/>
    </source>
</evidence>
<reference evidence="3 4" key="1">
    <citation type="submission" date="2011-07" db="EMBL/GenBank/DDBJ databases">
        <authorList>
            <person name="Coyne R."/>
            <person name="Brami D."/>
            <person name="Johnson J."/>
            <person name="Hostetler J."/>
            <person name="Hannick L."/>
            <person name="Clark T."/>
            <person name="Cassidy-Hanley D."/>
            <person name="Inman J."/>
        </authorList>
    </citation>
    <scope>NUCLEOTIDE SEQUENCE [LARGE SCALE GENOMIC DNA]</scope>
    <source>
        <strain evidence="3 4">G5</strain>
    </source>
</reference>
<proteinExistence type="predicted"/>
<dbReference type="OrthoDB" id="308200at2759"/>
<dbReference type="OMA" id="DCEGHQE"/>
<dbReference type="InterPro" id="IPR025486">
    <property type="entry name" value="DUF4378"/>
</dbReference>
<feature type="compositionally biased region" description="Basic and acidic residues" evidence="1">
    <location>
        <begin position="1"/>
        <end position="11"/>
    </location>
</feature>
<gene>
    <name evidence="3" type="ORF">IMG5_150620</name>
</gene>
<feature type="region of interest" description="Disordered" evidence="1">
    <location>
        <begin position="1"/>
        <end position="21"/>
    </location>
</feature>
<evidence type="ECO:0000259" key="2">
    <source>
        <dbReference type="Pfam" id="PF14309"/>
    </source>
</evidence>
<sequence length="253" mass="30278">MNIDVESRIDEQLNNQSTKDKSEQYGISTNLYTVEQYIINLYKYAQDKYLQEFLLNINTSFGFSPKKRLKLIHGYDTFTQQNKELQNLPFVLSEELFIEFEQQYIGIGKNNKEKIIKEFQHIHNKAIFDGFNESLNSFRPYYLIGGEPYQWNKSEKNLIMVKPNSQNLDQILEKAKKKIIEWISYLCGVINDKDQEENEYFELAREERLSKMLLTEIYENDFKWSLIEDEKVEILMELSDAIFEEFIDENYNI</sequence>
<dbReference type="InParanoid" id="G0QYL9"/>
<dbReference type="GeneID" id="14905797"/>
<feature type="domain" description="DUF4378" evidence="2">
    <location>
        <begin position="86"/>
        <end position="249"/>
    </location>
</feature>
<protein>
    <submittedName>
        <fullName evidence="3">IQ calmodulin-binding motif family protein, putative</fullName>
    </submittedName>
</protein>
<dbReference type="Pfam" id="PF14309">
    <property type="entry name" value="DUF4378"/>
    <property type="match status" value="1"/>
</dbReference>
<dbReference type="EMBL" id="GL984117">
    <property type="protein sequence ID" value="EGR29693.1"/>
    <property type="molecule type" value="Genomic_DNA"/>
</dbReference>
<dbReference type="eggNOG" id="ENOG502SSFZ">
    <property type="taxonomic scope" value="Eukaryota"/>
</dbReference>
<dbReference type="STRING" id="857967.G0QYL9"/>
<accession>G0QYL9</accession>
<dbReference type="AlphaFoldDB" id="G0QYL9"/>
<dbReference type="Proteomes" id="UP000008983">
    <property type="component" value="Unassembled WGS sequence"/>
</dbReference>
<keyword evidence="4" id="KW-1185">Reference proteome</keyword>